<dbReference type="HAMAP" id="MF_01965">
    <property type="entry name" value="NADHX_dehydratase"/>
    <property type="match status" value="1"/>
</dbReference>
<dbReference type="InterPro" id="IPR029056">
    <property type="entry name" value="Ribokinase-like"/>
</dbReference>
<evidence type="ECO:0000256" key="7">
    <source>
        <dbReference type="ARBA" id="ARBA00022840"/>
    </source>
</evidence>
<keyword evidence="13" id="KW-0511">Multifunctional enzyme</keyword>
<feature type="binding site" evidence="18">
    <location>
        <position position="58"/>
    </location>
    <ligand>
        <name>K(+)</name>
        <dbReference type="ChEBI" id="CHEBI:29103"/>
    </ligand>
</feature>
<feature type="binding site" evidence="17">
    <location>
        <position position="437"/>
    </location>
    <ligand>
        <name>(6S)-NADPHX</name>
        <dbReference type="ChEBI" id="CHEBI:64076"/>
    </ligand>
</feature>
<dbReference type="Pfam" id="PF03853">
    <property type="entry name" value="YjeF_N"/>
    <property type="match status" value="1"/>
</dbReference>
<feature type="binding site" evidence="18">
    <location>
        <position position="161"/>
    </location>
    <ligand>
        <name>K(+)</name>
        <dbReference type="ChEBI" id="CHEBI:29103"/>
    </ligand>
</feature>
<dbReference type="GO" id="GO:0110051">
    <property type="term" value="P:metabolite repair"/>
    <property type="evidence" value="ECO:0007669"/>
    <property type="project" value="TreeGrafter"/>
</dbReference>
<dbReference type="PROSITE" id="PS51383">
    <property type="entry name" value="YJEF_C_3"/>
    <property type="match status" value="1"/>
</dbReference>
<dbReference type="SUPFAM" id="SSF53613">
    <property type="entry name" value="Ribokinase-like"/>
    <property type="match status" value="1"/>
</dbReference>
<comment type="similarity">
    <text evidence="3 19">In the N-terminal section; belongs to the NnrE/AIBP family.</text>
</comment>
<keyword evidence="12 17" id="KW-0456">Lyase</keyword>
<evidence type="ECO:0000256" key="18">
    <source>
        <dbReference type="HAMAP-Rule" id="MF_01966"/>
    </source>
</evidence>
<comment type="catalytic activity">
    <reaction evidence="1 18 19">
        <text>(6R)-NADHX = (6S)-NADHX</text>
        <dbReference type="Rhea" id="RHEA:32215"/>
        <dbReference type="ChEBI" id="CHEBI:64074"/>
        <dbReference type="ChEBI" id="CHEBI:64075"/>
        <dbReference type="EC" id="5.1.99.6"/>
    </reaction>
</comment>
<dbReference type="PIRSF" id="PIRSF017184">
    <property type="entry name" value="Nnr"/>
    <property type="match status" value="1"/>
</dbReference>
<evidence type="ECO:0000256" key="10">
    <source>
        <dbReference type="ARBA" id="ARBA00023027"/>
    </source>
</evidence>
<dbReference type="Gene3D" id="3.40.50.10260">
    <property type="entry name" value="YjeF N-terminal domain"/>
    <property type="match status" value="1"/>
</dbReference>
<evidence type="ECO:0000259" key="21">
    <source>
        <dbReference type="PROSITE" id="PS51385"/>
    </source>
</evidence>
<keyword evidence="11 18" id="KW-0413">Isomerase</keyword>
<dbReference type="PROSITE" id="PS51385">
    <property type="entry name" value="YJEF_N"/>
    <property type="match status" value="1"/>
</dbReference>
<evidence type="ECO:0000256" key="15">
    <source>
        <dbReference type="ARBA" id="ARBA00048238"/>
    </source>
</evidence>
<dbReference type="GO" id="GO:0005524">
    <property type="term" value="F:ATP binding"/>
    <property type="evidence" value="ECO:0007669"/>
    <property type="project" value="UniProtKB-UniRule"/>
</dbReference>
<dbReference type="InterPro" id="IPR000631">
    <property type="entry name" value="CARKD"/>
</dbReference>
<keyword evidence="5 18" id="KW-0479">Metal-binding</keyword>
<feature type="binding site" evidence="17">
    <location>
        <position position="321"/>
    </location>
    <ligand>
        <name>(6S)-NADPHX</name>
        <dbReference type="ChEBI" id="CHEBI:64076"/>
    </ligand>
</feature>
<keyword evidence="6 17" id="KW-0547">Nucleotide-binding</keyword>
<dbReference type="GO" id="GO:0052855">
    <property type="term" value="F:ADP-dependent NAD(P)H-hydrate dehydratase activity"/>
    <property type="evidence" value="ECO:0007669"/>
    <property type="project" value="UniProtKB-UniRule"/>
</dbReference>
<evidence type="ECO:0000256" key="13">
    <source>
        <dbReference type="ARBA" id="ARBA00023268"/>
    </source>
</evidence>
<dbReference type="InterPro" id="IPR017953">
    <property type="entry name" value="Carbohydrate_kinase_pred_CS"/>
</dbReference>
<dbReference type="InterPro" id="IPR004443">
    <property type="entry name" value="YjeF_N_dom"/>
</dbReference>
<evidence type="ECO:0000256" key="19">
    <source>
        <dbReference type="PIRNR" id="PIRNR017184"/>
    </source>
</evidence>
<comment type="similarity">
    <text evidence="17">Belongs to the NnrD/CARKD family.</text>
</comment>
<dbReference type="InterPro" id="IPR036652">
    <property type="entry name" value="YjeF_N_dom_sf"/>
</dbReference>
<evidence type="ECO:0000256" key="4">
    <source>
        <dbReference type="ARBA" id="ARBA00009524"/>
    </source>
</evidence>
<dbReference type="PANTHER" id="PTHR12592">
    <property type="entry name" value="ATP-DEPENDENT (S)-NAD(P)H-HYDRATE DEHYDRATASE FAMILY MEMBER"/>
    <property type="match status" value="1"/>
</dbReference>
<feature type="binding site" evidence="18">
    <location>
        <begin position="128"/>
        <end position="134"/>
    </location>
    <ligand>
        <name>(6S)-NADPHX</name>
        <dbReference type="ChEBI" id="CHEBI:64076"/>
    </ligand>
</feature>
<proteinExistence type="inferred from homology"/>
<accession>A0A7C4HFS4</accession>
<keyword evidence="8 17" id="KW-0521">NADP</keyword>
<comment type="function">
    <text evidence="18">Catalyzes the epimerization of the S- and R-forms of NAD(P)HX, a damaged form of NAD(P)H that is a result of enzymatic or heat-dependent hydration. This is a prerequisite for the S-specific NAD(P)H-hydrate dehydratase to allow the repair of both epimers of NAD(P)HX.</text>
</comment>
<sequence>MEITTRDMRILELNCVAIGIPLRLLMEAAGKSVADEVVRRAGSYTNSRVIILAGKGGNGGDGLVAARYLASRGFKVTVYLAYDPKLIDHPDTKFNYEILSRMGSVEIVVFEDHLVINESDIIIDALLGTGVKGEIRDPLKRMIEESNNSIAKLRVAVDTPSGLNPDTGEVHGIAFKADLTITFHGVKPGLLKRRDLTGEIIVANIGIPPETWIYAGPGDVEVLLPKRPRDAHKGSMGKIMVIGGSNRFTGAPTLAALASLASGADLAYIVTPTSTRNIIASYSPEIITLPYDEPYLKPSVLDKIIEYIDRIKPHVLIIGPGLGDEPDTLDTVSKLIDIVLDRGMFAVIDADALKTIKMGRKLSKSIVITPHRGEFMRIYGGTLFNDPFRDAEIVKRVADDLNTVILLKAPVDIVSDGVRVKLNRTGNPYMSIGGTGDVLTGIVAVMIAQIKDTFIAAYIGAYINGLAGDYLLKNNRFVSPLEIIKTIPSIIRKPLDYHRIVYLNSKD</sequence>
<dbReference type="HAMAP" id="MF_01966">
    <property type="entry name" value="NADHX_epimerase"/>
    <property type="match status" value="1"/>
</dbReference>
<evidence type="ECO:0000256" key="11">
    <source>
        <dbReference type="ARBA" id="ARBA00023235"/>
    </source>
</evidence>
<dbReference type="Pfam" id="PF01256">
    <property type="entry name" value="Carb_kinase"/>
    <property type="match status" value="1"/>
</dbReference>
<evidence type="ECO:0000256" key="16">
    <source>
        <dbReference type="ARBA" id="ARBA00049209"/>
    </source>
</evidence>
<feature type="binding site" evidence="18">
    <location>
        <position position="158"/>
    </location>
    <ligand>
        <name>(6S)-NADPHX</name>
        <dbReference type="ChEBI" id="CHEBI:64076"/>
    </ligand>
</feature>
<dbReference type="Gene3D" id="3.40.1190.20">
    <property type="match status" value="1"/>
</dbReference>
<dbReference type="AlphaFoldDB" id="A0A7C4HFS4"/>
<evidence type="ECO:0000256" key="5">
    <source>
        <dbReference type="ARBA" id="ARBA00022723"/>
    </source>
</evidence>
<evidence type="ECO:0000256" key="12">
    <source>
        <dbReference type="ARBA" id="ARBA00023239"/>
    </source>
</evidence>
<comment type="catalytic activity">
    <reaction evidence="16 17 19">
        <text>(6S)-NADPHX + ADP = AMP + phosphate + NADPH + H(+)</text>
        <dbReference type="Rhea" id="RHEA:32235"/>
        <dbReference type="ChEBI" id="CHEBI:15378"/>
        <dbReference type="ChEBI" id="CHEBI:43474"/>
        <dbReference type="ChEBI" id="CHEBI:57783"/>
        <dbReference type="ChEBI" id="CHEBI:64076"/>
        <dbReference type="ChEBI" id="CHEBI:456215"/>
        <dbReference type="ChEBI" id="CHEBI:456216"/>
        <dbReference type="EC" id="4.2.1.136"/>
    </reaction>
</comment>
<keyword evidence="10 17" id="KW-0520">NAD</keyword>
<feature type="binding site" evidence="17">
    <location>
        <position position="251"/>
    </location>
    <ligand>
        <name>(6S)-NADPHX</name>
        <dbReference type="ChEBI" id="CHEBI:64076"/>
    </ligand>
</feature>
<dbReference type="PROSITE" id="PS01050">
    <property type="entry name" value="YJEF_C_2"/>
    <property type="match status" value="1"/>
</dbReference>
<evidence type="ECO:0000259" key="20">
    <source>
        <dbReference type="PROSITE" id="PS51383"/>
    </source>
</evidence>
<evidence type="ECO:0000313" key="22">
    <source>
        <dbReference type="EMBL" id="HGM58848.1"/>
    </source>
</evidence>
<feature type="binding site" evidence="18">
    <location>
        <position position="124"/>
    </location>
    <ligand>
        <name>K(+)</name>
        <dbReference type="ChEBI" id="CHEBI:29103"/>
    </ligand>
</feature>
<feature type="binding site" evidence="18">
    <location>
        <begin position="57"/>
        <end position="61"/>
    </location>
    <ligand>
        <name>(6S)-NADPHX</name>
        <dbReference type="ChEBI" id="CHEBI:64076"/>
    </ligand>
</feature>
<name>A0A7C4HFS4_STAMA</name>
<feature type="domain" description="YjeF N-terminal" evidence="21">
    <location>
        <begin position="8"/>
        <end position="213"/>
    </location>
</feature>
<evidence type="ECO:0000256" key="6">
    <source>
        <dbReference type="ARBA" id="ARBA00022741"/>
    </source>
</evidence>
<dbReference type="GO" id="GO:0046496">
    <property type="term" value="P:nicotinamide nucleotide metabolic process"/>
    <property type="evidence" value="ECO:0007669"/>
    <property type="project" value="UniProtKB-UniRule"/>
</dbReference>
<comment type="cofactor">
    <cofactor evidence="18 19">
        <name>K(+)</name>
        <dbReference type="ChEBI" id="CHEBI:29103"/>
    </cofactor>
    <text evidence="18 19">Binds 1 potassium ion per subunit.</text>
</comment>
<feature type="binding site" evidence="17">
    <location>
        <position position="436"/>
    </location>
    <ligand>
        <name>AMP</name>
        <dbReference type="ChEBI" id="CHEBI:456215"/>
    </ligand>
</feature>
<comment type="cofactor">
    <cofactor evidence="17">
        <name>Mg(2+)</name>
        <dbReference type="ChEBI" id="CHEBI:18420"/>
    </cofactor>
</comment>
<protein>
    <recommendedName>
        <fullName evidence="19">Bifunctional NAD(P)H-hydrate repair enzyme</fullName>
    </recommendedName>
    <alternativeName>
        <fullName evidence="19">Nicotinamide nucleotide repair protein</fullName>
    </alternativeName>
    <domain>
        <recommendedName>
            <fullName evidence="19">ADP-dependent (S)-NAD(P)H-hydrate dehydratase</fullName>
            <ecNumber evidence="19">4.2.1.136</ecNumber>
        </recommendedName>
        <alternativeName>
            <fullName evidence="19">ADP-dependent NAD(P)HX dehydratase</fullName>
        </alternativeName>
    </domain>
    <domain>
        <recommendedName>
            <fullName evidence="19">NAD(P)H-hydrate epimerase</fullName>
            <ecNumber evidence="19">5.1.99.6</ecNumber>
        </recommendedName>
    </domain>
</protein>
<reference evidence="22" key="1">
    <citation type="journal article" date="2020" name="mSystems">
        <title>Genome- and Community-Level Interaction Insights into Carbon Utilization and Element Cycling Functions of Hydrothermarchaeota in Hydrothermal Sediment.</title>
        <authorList>
            <person name="Zhou Z."/>
            <person name="Liu Y."/>
            <person name="Xu W."/>
            <person name="Pan J."/>
            <person name="Luo Z.H."/>
            <person name="Li M."/>
        </authorList>
    </citation>
    <scope>NUCLEOTIDE SEQUENCE [LARGE SCALE GENOMIC DNA]</scope>
    <source>
        <strain evidence="23">SpSt-638</strain>
        <strain evidence="22">SpSt-642</strain>
    </source>
</reference>
<dbReference type="CDD" id="cd01171">
    <property type="entry name" value="YXKO-related"/>
    <property type="match status" value="1"/>
</dbReference>
<comment type="similarity">
    <text evidence="4 19">In the C-terminal section; belongs to the NnrD/CARKD family.</text>
</comment>
<evidence type="ECO:0000256" key="1">
    <source>
        <dbReference type="ARBA" id="ARBA00000013"/>
    </source>
</evidence>
<dbReference type="GO" id="GO:0052856">
    <property type="term" value="F:NAD(P)HX epimerase activity"/>
    <property type="evidence" value="ECO:0007669"/>
    <property type="project" value="UniProtKB-UniRule"/>
</dbReference>
<dbReference type="InterPro" id="IPR030677">
    <property type="entry name" value="Nnr"/>
</dbReference>
<evidence type="ECO:0000256" key="2">
    <source>
        <dbReference type="ARBA" id="ARBA00000909"/>
    </source>
</evidence>
<dbReference type="GO" id="GO:0046872">
    <property type="term" value="F:metal ion binding"/>
    <property type="evidence" value="ECO:0007669"/>
    <property type="project" value="UniProtKB-UniRule"/>
</dbReference>
<dbReference type="EMBL" id="DTBJ01000034">
    <property type="protein sequence ID" value="HGM58848.1"/>
    <property type="molecule type" value="Genomic_DNA"/>
</dbReference>
<evidence type="ECO:0000256" key="9">
    <source>
        <dbReference type="ARBA" id="ARBA00022958"/>
    </source>
</evidence>
<feature type="domain" description="YjeF C-terminal" evidence="20">
    <location>
        <begin position="216"/>
        <end position="494"/>
    </location>
</feature>
<comment type="similarity">
    <text evidence="18">Belongs to the NnrE/AIBP family.</text>
</comment>
<feature type="binding site" evidence="17">
    <location>
        <position position="371"/>
    </location>
    <ligand>
        <name>(6S)-NADPHX</name>
        <dbReference type="ChEBI" id="CHEBI:64076"/>
    </ligand>
</feature>
<comment type="catalytic activity">
    <reaction evidence="2 18 19">
        <text>(6R)-NADPHX = (6S)-NADPHX</text>
        <dbReference type="Rhea" id="RHEA:32227"/>
        <dbReference type="ChEBI" id="CHEBI:64076"/>
        <dbReference type="ChEBI" id="CHEBI:64077"/>
        <dbReference type="EC" id="5.1.99.6"/>
    </reaction>
</comment>
<comment type="caution">
    <text evidence="22">The sequence shown here is derived from an EMBL/GenBank/DDBJ whole genome shotgun (WGS) entry which is preliminary data.</text>
</comment>
<keyword evidence="9 18" id="KW-0630">Potassium</keyword>
<evidence type="ECO:0000313" key="23">
    <source>
        <dbReference type="EMBL" id="HGQ59711.1"/>
    </source>
</evidence>
<dbReference type="EC" id="4.2.1.136" evidence="19"/>
<comment type="function">
    <text evidence="17">Catalyzes the dehydration of the S-form of NAD(P)HX at the expense of ADP, which is converted to AMP. Together with NAD(P)HX epimerase, which catalyzes the epimerization of the S- and R-forms, the enzyme allows the repair of both epimers of NAD(P)HX, a damaged form of NAD(P)H that is a result of enzymatic or heat-dependent hydration.</text>
</comment>
<dbReference type="NCBIfam" id="TIGR00197">
    <property type="entry name" value="yjeF_nterm"/>
    <property type="match status" value="1"/>
</dbReference>
<comment type="function">
    <text evidence="14 19">Bifunctional enzyme that catalyzes the epimerization of the S- and R-forms of NAD(P)HX and the dehydration of the S-form of NAD(P)HX at the expense of ADP, which is converted to AMP. This allows the repair of both epimers of NAD(P)HX, a damaged form of NAD(P)H that is a result of enzymatic or heat-dependent hydration.</text>
</comment>
<dbReference type="EC" id="5.1.99.6" evidence="19"/>
<evidence type="ECO:0000256" key="8">
    <source>
        <dbReference type="ARBA" id="ARBA00022857"/>
    </source>
</evidence>
<keyword evidence="7 17" id="KW-0067">ATP-binding</keyword>
<comment type="subunit">
    <text evidence="17">Homotetramer.</text>
</comment>
<evidence type="ECO:0000256" key="14">
    <source>
        <dbReference type="ARBA" id="ARBA00025153"/>
    </source>
</evidence>
<evidence type="ECO:0000256" key="3">
    <source>
        <dbReference type="ARBA" id="ARBA00006001"/>
    </source>
</evidence>
<dbReference type="NCBIfam" id="TIGR00196">
    <property type="entry name" value="yjeF_cterm"/>
    <property type="match status" value="1"/>
</dbReference>
<dbReference type="SUPFAM" id="SSF64153">
    <property type="entry name" value="YjeF N-terminal domain-like"/>
    <property type="match status" value="1"/>
</dbReference>
<organism evidence="22">
    <name type="scientific">Staphylothermus marinus</name>
    <dbReference type="NCBI Taxonomy" id="2280"/>
    <lineage>
        <taxon>Archaea</taxon>
        <taxon>Thermoproteota</taxon>
        <taxon>Thermoprotei</taxon>
        <taxon>Desulfurococcales</taxon>
        <taxon>Desulfurococcaceae</taxon>
        <taxon>Staphylothermus</taxon>
    </lineage>
</organism>
<dbReference type="PANTHER" id="PTHR12592:SF0">
    <property type="entry name" value="ATP-DEPENDENT (S)-NAD(P)H-HYDRATE DEHYDRATASE"/>
    <property type="match status" value="1"/>
</dbReference>
<comment type="caution">
    <text evidence="17">Lacks conserved residue(s) required for the propagation of feature annotation.</text>
</comment>
<gene>
    <name evidence="17" type="primary">nnrD</name>
    <name evidence="18" type="synonym">nnrE</name>
    <name evidence="23" type="ORF">ENU09_03240</name>
    <name evidence="22" type="ORF">ENU14_04610</name>
</gene>
<comment type="catalytic activity">
    <reaction evidence="15 17 19">
        <text>(6S)-NADHX + ADP = AMP + phosphate + NADH + H(+)</text>
        <dbReference type="Rhea" id="RHEA:32223"/>
        <dbReference type="ChEBI" id="CHEBI:15378"/>
        <dbReference type="ChEBI" id="CHEBI:43474"/>
        <dbReference type="ChEBI" id="CHEBI:57945"/>
        <dbReference type="ChEBI" id="CHEBI:64074"/>
        <dbReference type="ChEBI" id="CHEBI:456215"/>
        <dbReference type="ChEBI" id="CHEBI:456216"/>
        <dbReference type="EC" id="4.2.1.136"/>
    </reaction>
</comment>
<evidence type="ECO:0000256" key="17">
    <source>
        <dbReference type="HAMAP-Rule" id="MF_01965"/>
    </source>
</evidence>
<dbReference type="EMBL" id="DTBE01000081">
    <property type="protein sequence ID" value="HGQ59711.1"/>
    <property type="molecule type" value="Genomic_DNA"/>
</dbReference>